<feature type="compositionally biased region" description="Basic and acidic residues" evidence="8">
    <location>
        <begin position="302"/>
        <end position="315"/>
    </location>
</feature>
<dbReference type="FunFam" id="1.10.510.10:FF:000571">
    <property type="entry name" value="Maternal embryonic leucine zipper kinase"/>
    <property type="match status" value="1"/>
</dbReference>
<dbReference type="PROSITE" id="PS00108">
    <property type="entry name" value="PROTEIN_KINASE_ST"/>
    <property type="match status" value="1"/>
</dbReference>
<dbReference type="SUPFAM" id="SSF56112">
    <property type="entry name" value="Protein kinase-like (PK-like)"/>
    <property type="match status" value="1"/>
</dbReference>
<feature type="compositionally biased region" description="Basic and acidic residues" evidence="8">
    <location>
        <begin position="414"/>
        <end position="435"/>
    </location>
</feature>
<dbReference type="KEGG" id="smo:SELMODRAFT_118314"/>
<evidence type="ECO:0000256" key="5">
    <source>
        <dbReference type="ARBA" id="ARBA00022840"/>
    </source>
</evidence>
<dbReference type="InterPro" id="IPR017441">
    <property type="entry name" value="Protein_kinase_ATP_BS"/>
</dbReference>
<evidence type="ECO:0000313" key="11">
    <source>
        <dbReference type="Proteomes" id="UP000001514"/>
    </source>
</evidence>
<comment type="function">
    <text evidence="6">CIPK serine-threonine protein kinases interact with CBL proteins. Binding of a CBL protein to the regulatory NAF domain of CIPK protein lead to the activation of the kinase in a calcium-dependent manner.</text>
</comment>
<organism evidence="11">
    <name type="scientific">Selaginella moellendorffii</name>
    <name type="common">Spikemoss</name>
    <dbReference type="NCBI Taxonomy" id="88036"/>
    <lineage>
        <taxon>Eukaryota</taxon>
        <taxon>Viridiplantae</taxon>
        <taxon>Streptophyta</taxon>
        <taxon>Embryophyta</taxon>
        <taxon>Tracheophyta</taxon>
        <taxon>Lycopodiopsida</taxon>
        <taxon>Selaginellales</taxon>
        <taxon>Selaginellaceae</taxon>
        <taxon>Selaginella</taxon>
    </lineage>
</organism>
<dbReference type="SMART" id="SM00220">
    <property type="entry name" value="S_TKc"/>
    <property type="match status" value="1"/>
</dbReference>
<feature type="region of interest" description="Disordered" evidence="8">
    <location>
        <begin position="273"/>
        <end position="338"/>
    </location>
</feature>
<dbReference type="PANTHER" id="PTHR46562:SF1">
    <property type="entry name" value="SERINE_THREONINE-PROTEIN KINASE ULK4"/>
    <property type="match status" value="1"/>
</dbReference>
<evidence type="ECO:0000256" key="1">
    <source>
        <dbReference type="ARBA" id="ARBA00006234"/>
    </source>
</evidence>
<feature type="compositionally biased region" description="Polar residues" evidence="8">
    <location>
        <begin position="367"/>
        <end position="382"/>
    </location>
</feature>
<evidence type="ECO:0000256" key="4">
    <source>
        <dbReference type="ARBA" id="ARBA00022777"/>
    </source>
</evidence>
<accession>D8SJK6</accession>
<dbReference type="CDD" id="cd14010">
    <property type="entry name" value="STKc_ULK4"/>
    <property type="match status" value="1"/>
</dbReference>
<dbReference type="GO" id="GO:0010245">
    <property type="term" value="P:radial microtubular system formation"/>
    <property type="evidence" value="ECO:0000318"/>
    <property type="project" value="GO_Central"/>
</dbReference>
<dbReference type="SUPFAM" id="SSF48371">
    <property type="entry name" value="ARM repeat"/>
    <property type="match status" value="1"/>
</dbReference>
<feature type="compositionally biased region" description="Basic and acidic residues" evidence="8">
    <location>
        <begin position="273"/>
        <end position="288"/>
    </location>
</feature>
<sequence length="1357" mass="149608">MNQYHIYEAIGRGKHSTVYKGRKKKSIEYYAIKSVEKSQKNKVLQEVRTLHSLDHPNVLKFYAWYETSAHLWLVLEYCVGGDLLTLLKQDTRLPEESVHDFARDLVEALQFLHSKGIVYCDLKPSNLLLDENGRIKLCDFGLARRLADISKNTLPQAKRGTPCYMAPELFQGGVHSFSSDLWALGCVMYECYAGKPPFVSTSFTQLVESILHDPAPALSASTNKDFEDLLSRLLVKDPAERMKWSEVRDHSFWRKKIKPLVLPSQPAFLKYLDSKKTSEPQDITEKSRNGGSGPKQQPATIKKHEYLHKTTDKGETIANGKTPPGRRPASSGPLTEASGRANAVVNVLRLSKIVKTNLQREAEGDSYRQQNAGAATNDSDLTLENHDQELDFAERPDTDGETEDDESVSAAEATTHDESVHEDGADSNGKELDYDKNVEEVRLEALRMEVAATPPGVGIPRKAQRIAALTGEKKKPAVSKAEDHPKASITLSQALWHPSDLAVRPIMQNRKADQAADVRFDGKTLPVDSLSSSEFLKLQPDELEAFVTRIMSSICGNTSVNEKMNTLKYLETICVSMDAANVFINGVLMHSLVKLLRTTKLPALRVQLTSVIGLLVRHATLIEDDLASSGIIAVLTETLRDKQEKVRRCAMASLGELLFYIATQNGGSPRSGAGHDNVPKEGRSSVWQVPSTTIALVASILRKGEDDVTQHYALKAIENISSQGGEWAARFTTHDVLGNLCYIMKTSSKQEVVRSTAGSCLVRLVRFSPSSVAVVLEKVTFKELIAGLCKGGAKLQQVYINLLNIALVGSSVMNNASRHLQVLFDEKALIPNIMAILEQGPEVLRGKAFVCAALLCKINRRWMLSFCNAKIVPAVERLTKEKDAYVQQCVDALIQIVVSLVPGILDSIGADFQQSANSKRPSSATTTQHATLGRSQPRGSMPLFPVVLHLFRSLTFRDRIVNAQVLQQLATFLKRMEAATSQGQDDFQTTLLRIIESISQQPSILLAHQEIFITQVLPSLANLYRRNTCGDTRFLCLKVFCDILLVIMDDMAEQSSGTRQDQMRLIIKQYFLPLYPVLLDDEDPIPMYAQKLLVMLLDLRCIDINDILQLKIVSQFFEFLKEDLATVNLHNVRLCLFLVSSQEVETAVISELHVVSRLVALLEFVHLKGMQDFLDPTLSVCRLLLIRNAGKLKSSGSSATNNGFKVEELPSQLEDVGGFSARAGLFVDLCGNPEPRIAETASECLILAVKAAPGLAAPSVLSSLQELAKVLERSTSGGHGSALLSLLQRRLLQALTLACKEQRLGDSSGRRSASAWPAAAVTSLENVVLRLRKSSLPQVADAAVDAALELQILPGRS</sequence>
<evidence type="ECO:0000256" key="3">
    <source>
        <dbReference type="ARBA" id="ARBA00022741"/>
    </source>
</evidence>
<keyword evidence="3 7" id="KW-0547">Nucleotide-binding</keyword>
<dbReference type="PANTHER" id="PTHR46562">
    <property type="entry name" value="SERINE/THREONINE-KINASE ULK4-LIKE PROTEIN-RELATED"/>
    <property type="match status" value="1"/>
</dbReference>
<feature type="compositionally biased region" description="Basic and acidic residues" evidence="8">
    <location>
        <begin position="383"/>
        <end position="398"/>
    </location>
</feature>
<dbReference type="InterPro" id="IPR044591">
    <property type="entry name" value="RUK"/>
</dbReference>
<comment type="similarity">
    <text evidence="1">Belongs to the protein kinase superfamily. CAMK Ser/Thr protein kinase family. SNF1 subfamily.</text>
</comment>
<reference evidence="10 11" key="1">
    <citation type="journal article" date="2011" name="Science">
        <title>The Selaginella genome identifies genetic changes associated with the evolution of vascular plants.</title>
        <authorList>
            <person name="Banks J.A."/>
            <person name="Nishiyama T."/>
            <person name="Hasebe M."/>
            <person name="Bowman J.L."/>
            <person name="Gribskov M."/>
            <person name="dePamphilis C."/>
            <person name="Albert V.A."/>
            <person name="Aono N."/>
            <person name="Aoyama T."/>
            <person name="Ambrose B.A."/>
            <person name="Ashton N.W."/>
            <person name="Axtell M.J."/>
            <person name="Barker E."/>
            <person name="Barker M.S."/>
            <person name="Bennetzen J.L."/>
            <person name="Bonawitz N.D."/>
            <person name="Chapple C."/>
            <person name="Cheng C."/>
            <person name="Correa L.G."/>
            <person name="Dacre M."/>
            <person name="DeBarry J."/>
            <person name="Dreyer I."/>
            <person name="Elias M."/>
            <person name="Engstrom E.M."/>
            <person name="Estelle M."/>
            <person name="Feng L."/>
            <person name="Finet C."/>
            <person name="Floyd S.K."/>
            <person name="Frommer W.B."/>
            <person name="Fujita T."/>
            <person name="Gramzow L."/>
            <person name="Gutensohn M."/>
            <person name="Harholt J."/>
            <person name="Hattori M."/>
            <person name="Heyl A."/>
            <person name="Hirai T."/>
            <person name="Hiwatashi Y."/>
            <person name="Ishikawa M."/>
            <person name="Iwata M."/>
            <person name="Karol K.G."/>
            <person name="Koehler B."/>
            <person name="Kolukisaoglu U."/>
            <person name="Kubo M."/>
            <person name="Kurata T."/>
            <person name="Lalonde S."/>
            <person name="Li K."/>
            <person name="Li Y."/>
            <person name="Litt A."/>
            <person name="Lyons E."/>
            <person name="Manning G."/>
            <person name="Maruyama T."/>
            <person name="Michael T.P."/>
            <person name="Mikami K."/>
            <person name="Miyazaki S."/>
            <person name="Morinaga S."/>
            <person name="Murata T."/>
            <person name="Mueller-Roeber B."/>
            <person name="Nelson D.R."/>
            <person name="Obara M."/>
            <person name="Oguri Y."/>
            <person name="Olmstead R.G."/>
            <person name="Onodera N."/>
            <person name="Petersen B.L."/>
            <person name="Pils B."/>
            <person name="Prigge M."/>
            <person name="Rensing S.A."/>
            <person name="Riano-Pachon D.M."/>
            <person name="Roberts A.W."/>
            <person name="Sato Y."/>
            <person name="Scheller H.V."/>
            <person name="Schulz B."/>
            <person name="Schulz C."/>
            <person name="Shakirov E.V."/>
            <person name="Shibagaki N."/>
            <person name="Shinohara N."/>
            <person name="Shippen D.E."/>
            <person name="Soerensen I."/>
            <person name="Sotooka R."/>
            <person name="Sugimoto N."/>
            <person name="Sugita M."/>
            <person name="Sumikawa N."/>
            <person name="Tanurdzic M."/>
            <person name="Theissen G."/>
            <person name="Ulvskov P."/>
            <person name="Wakazuki S."/>
            <person name="Weng J.K."/>
            <person name="Willats W.W."/>
            <person name="Wipf D."/>
            <person name="Wolf P.G."/>
            <person name="Yang L."/>
            <person name="Zimmer A.D."/>
            <person name="Zhu Q."/>
            <person name="Mitros T."/>
            <person name="Hellsten U."/>
            <person name="Loque D."/>
            <person name="Otillar R."/>
            <person name="Salamov A."/>
            <person name="Schmutz J."/>
            <person name="Shapiro H."/>
            <person name="Lindquist E."/>
            <person name="Lucas S."/>
            <person name="Rokhsar D."/>
            <person name="Grigoriev I.V."/>
        </authorList>
    </citation>
    <scope>NUCLEOTIDE SEQUENCE [LARGE SCALE GENOMIC DNA]</scope>
</reference>
<dbReference type="Gramene" id="EFJ15378">
    <property type="protein sequence ID" value="EFJ15378"/>
    <property type="gene ID" value="SELMODRAFT_118314"/>
</dbReference>
<dbReference type="InterPro" id="IPR008271">
    <property type="entry name" value="Ser/Thr_kinase_AS"/>
</dbReference>
<gene>
    <name evidence="10" type="ORF">SELMODRAFT_118314</name>
</gene>
<name>D8SJK6_SELML</name>
<evidence type="ECO:0000256" key="2">
    <source>
        <dbReference type="ARBA" id="ARBA00022679"/>
    </source>
</evidence>
<dbReference type="InParanoid" id="D8SJK6"/>
<proteinExistence type="inferred from homology"/>
<dbReference type="GO" id="GO:0005524">
    <property type="term" value="F:ATP binding"/>
    <property type="evidence" value="ECO:0007669"/>
    <property type="project" value="UniProtKB-UniRule"/>
</dbReference>
<dbReference type="Pfam" id="PF00069">
    <property type="entry name" value="Pkinase"/>
    <property type="match status" value="1"/>
</dbReference>
<dbReference type="PROSITE" id="PS50011">
    <property type="entry name" value="PROTEIN_KINASE_DOM"/>
    <property type="match status" value="1"/>
</dbReference>
<dbReference type="FunCoup" id="D8SJK6">
    <property type="interactions" value="2623"/>
</dbReference>
<evidence type="ECO:0000256" key="8">
    <source>
        <dbReference type="SAM" id="MobiDB-lite"/>
    </source>
</evidence>
<keyword evidence="5 7" id="KW-0067">ATP-binding</keyword>
<protein>
    <recommendedName>
        <fullName evidence="9">Protein kinase domain-containing protein</fullName>
    </recommendedName>
</protein>
<dbReference type="InterPro" id="IPR011989">
    <property type="entry name" value="ARM-like"/>
</dbReference>
<feature type="region of interest" description="Disordered" evidence="8">
    <location>
        <begin position="915"/>
        <end position="937"/>
    </location>
</feature>
<dbReference type="GO" id="GO:0004672">
    <property type="term" value="F:protein kinase activity"/>
    <property type="evidence" value="ECO:0007669"/>
    <property type="project" value="InterPro"/>
</dbReference>
<dbReference type="PROSITE" id="PS00107">
    <property type="entry name" value="PROTEIN_KINASE_ATP"/>
    <property type="match status" value="1"/>
</dbReference>
<feature type="binding site" evidence="7">
    <location>
        <position position="33"/>
    </location>
    <ligand>
        <name>ATP</name>
        <dbReference type="ChEBI" id="CHEBI:30616"/>
    </ligand>
</feature>
<dbReference type="InterPro" id="IPR000719">
    <property type="entry name" value="Prot_kinase_dom"/>
</dbReference>
<keyword evidence="2" id="KW-0808">Transferase</keyword>
<dbReference type="EMBL" id="GL377623">
    <property type="protein sequence ID" value="EFJ15378.1"/>
    <property type="molecule type" value="Genomic_DNA"/>
</dbReference>
<dbReference type="eggNOG" id="KOG0597">
    <property type="taxonomic scope" value="Eukaryota"/>
</dbReference>
<keyword evidence="11" id="KW-1185">Reference proteome</keyword>
<dbReference type="InterPro" id="IPR056981">
    <property type="entry name" value="HEAT_ULK4_RUNKEL"/>
</dbReference>
<dbReference type="GO" id="GO:0005819">
    <property type="term" value="C:spindle"/>
    <property type="evidence" value="ECO:0000318"/>
    <property type="project" value="GO_Central"/>
</dbReference>
<dbReference type="Gene3D" id="1.25.10.10">
    <property type="entry name" value="Leucine-rich Repeat Variant"/>
    <property type="match status" value="1"/>
</dbReference>
<dbReference type="Gene3D" id="1.10.510.10">
    <property type="entry name" value="Transferase(Phosphotransferase) domain 1"/>
    <property type="match status" value="1"/>
</dbReference>
<evidence type="ECO:0000259" key="9">
    <source>
        <dbReference type="PROSITE" id="PS50011"/>
    </source>
</evidence>
<dbReference type="Pfam" id="PF24970">
    <property type="entry name" value="ARM_RUK"/>
    <property type="match status" value="1"/>
</dbReference>
<dbReference type="InterPro" id="IPR016024">
    <property type="entry name" value="ARM-type_fold"/>
</dbReference>
<dbReference type="GO" id="GO:0000914">
    <property type="term" value="P:phragmoplast assembly"/>
    <property type="evidence" value="ECO:0007669"/>
    <property type="project" value="InterPro"/>
</dbReference>
<dbReference type="InterPro" id="IPR011009">
    <property type="entry name" value="Kinase-like_dom_sf"/>
</dbReference>
<feature type="domain" description="Protein kinase" evidence="9">
    <location>
        <begin position="4"/>
        <end position="253"/>
    </location>
</feature>
<dbReference type="HOGENOM" id="CLU_003494_0_0_1"/>
<dbReference type="Pfam" id="PF23606">
    <property type="entry name" value="HEAT_ULK4"/>
    <property type="match status" value="1"/>
</dbReference>
<dbReference type="GO" id="GO:0008017">
    <property type="term" value="F:microtubule binding"/>
    <property type="evidence" value="ECO:0007669"/>
    <property type="project" value="InterPro"/>
</dbReference>
<evidence type="ECO:0000313" key="10">
    <source>
        <dbReference type="EMBL" id="EFJ15378.1"/>
    </source>
</evidence>
<evidence type="ECO:0000256" key="6">
    <source>
        <dbReference type="ARBA" id="ARBA00058225"/>
    </source>
</evidence>
<dbReference type="OMA" id="NWYETNN"/>
<feature type="region of interest" description="Disordered" evidence="8">
    <location>
        <begin position="361"/>
        <end position="435"/>
    </location>
</feature>
<dbReference type="FunFam" id="3.30.200.20:FF:000042">
    <property type="entry name" value="Aurora kinase A"/>
    <property type="match status" value="1"/>
</dbReference>
<dbReference type="InterPro" id="IPR056980">
    <property type="entry name" value="ARM_RUK"/>
</dbReference>
<evidence type="ECO:0000256" key="7">
    <source>
        <dbReference type="PROSITE-ProRule" id="PRU10141"/>
    </source>
</evidence>
<dbReference type="Proteomes" id="UP000001514">
    <property type="component" value="Unassembled WGS sequence"/>
</dbReference>
<keyword evidence="4" id="KW-0418">Kinase</keyword>